<evidence type="ECO:0000313" key="1">
    <source>
        <dbReference type="EMBL" id="KKK49441.1"/>
    </source>
</evidence>
<organism evidence="1">
    <name type="scientific">marine sediment metagenome</name>
    <dbReference type="NCBI Taxonomy" id="412755"/>
    <lineage>
        <taxon>unclassified sequences</taxon>
        <taxon>metagenomes</taxon>
        <taxon>ecological metagenomes</taxon>
    </lineage>
</organism>
<comment type="caution">
    <text evidence="1">The sequence shown here is derived from an EMBL/GenBank/DDBJ whole genome shotgun (WGS) entry which is preliminary data.</text>
</comment>
<name>A0A0F8YMZ4_9ZZZZ</name>
<gene>
    <name evidence="1" type="ORF">LCGC14_3135040</name>
</gene>
<reference evidence="1" key="1">
    <citation type="journal article" date="2015" name="Nature">
        <title>Complex archaea that bridge the gap between prokaryotes and eukaryotes.</title>
        <authorList>
            <person name="Spang A."/>
            <person name="Saw J.H."/>
            <person name="Jorgensen S.L."/>
            <person name="Zaremba-Niedzwiedzka K."/>
            <person name="Martijn J."/>
            <person name="Lind A.E."/>
            <person name="van Eijk R."/>
            <person name="Schleper C."/>
            <person name="Guy L."/>
            <person name="Ettema T.J."/>
        </authorList>
    </citation>
    <scope>NUCLEOTIDE SEQUENCE</scope>
</reference>
<accession>A0A0F8YMZ4</accession>
<proteinExistence type="predicted"/>
<dbReference type="EMBL" id="LAZR01068541">
    <property type="protein sequence ID" value="KKK49441.1"/>
    <property type="molecule type" value="Genomic_DNA"/>
</dbReference>
<protein>
    <submittedName>
        <fullName evidence="1">Uncharacterized protein</fullName>
    </submittedName>
</protein>
<sequence>MAVKVTAMRTHCSNKQKKLVSVTLTLRSTPSGPVVAVTEGGVTGYESFYLNDWKQPEGAPWCACWGTENVWDRLEIPGHEMDRALIMFREE</sequence>
<dbReference type="AlphaFoldDB" id="A0A0F8YMZ4"/>